<reference evidence="10 11" key="1">
    <citation type="submission" date="2019-03" db="EMBL/GenBank/DDBJ databases">
        <title>Genomic Encyclopedia of Type Strains, Phase IV (KMG-IV): sequencing the most valuable type-strain genomes for metagenomic binning, comparative biology and taxonomic classification.</title>
        <authorList>
            <person name="Goeker M."/>
        </authorList>
    </citation>
    <scope>NUCLEOTIDE SEQUENCE [LARGE SCALE GENOMIC DNA]</scope>
    <source>
        <strain evidence="10 11">DSM 21100</strain>
    </source>
</reference>
<feature type="chain" id="PRO_5020988904" evidence="6">
    <location>
        <begin position="22"/>
        <end position="460"/>
    </location>
</feature>
<evidence type="ECO:0000256" key="5">
    <source>
        <dbReference type="SAM" id="Phobius"/>
    </source>
</evidence>
<keyword evidence="2 5" id="KW-0812">Transmembrane</keyword>
<evidence type="ECO:0000256" key="1">
    <source>
        <dbReference type="ARBA" id="ARBA00004141"/>
    </source>
</evidence>
<dbReference type="CDD" id="cd07021">
    <property type="entry name" value="Clp_protease_NfeD_like"/>
    <property type="match status" value="1"/>
</dbReference>
<gene>
    <name evidence="10" type="ORF">EDD80_103225</name>
</gene>
<evidence type="ECO:0000259" key="8">
    <source>
        <dbReference type="Pfam" id="PF24961"/>
    </source>
</evidence>
<evidence type="ECO:0000313" key="10">
    <source>
        <dbReference type="EMBL" id="TCS88361.1"/>
    </source>
</evidence>
<evidence type="ECO:0000256" key="4">
    <source>
        <dbReference type="ARBA" id="ARBA00023136"/>
    </source>
</evidence>
<feature type="transmembrane region" description="Helical" evidence="5">
    <location>
        <begin position="293"/>
        <end position="312"/>
    </location>
</feature>
<dbReference type="InterPro" id="IPR029045">
    <property type="entry name" value="ClpP/crotonase-like_dom_sf"/>
</dbReference>
<feature type="domain" description="NfeD integral membrane" evidence="8">
    <location>
        <begin position="246"/>
        <end position="371"/>
    </location>
</feature>
<dbReference type="Pfam" id="PF25145">
    <property type="entry name" value="NfeD1b_N"/>
    <property type="match status" value="1"/>
</dbReference>
<keyword evidence="3 5" id="KW-1133">Transmembrane helix</keyword>
<dbReference type="InterPro" id="IPR012340">
    <property type="entry name" value="NA-bd_OB-fold"/>
</dbReference>
<protein>
    <submittedName>
        <fullName evidence="10">Membrane-bound serine protease (ClpP class)</fullName>
    </submittedName>
</protein>
<comment type="subcellular location">
    <subcellularLocation>
        <location evidence="1">Membrane</location>
        <topology evidence="1">Multi-pass membrane protein</topology>
    </subcellularLocation>
</comment>
<dbReference type="PANTHER" id="PTHR33507:SF3">
    <property type="entry name" value="INNER MEMBRANE PROTEIN YBBJ"/>
    <property type="match status" value="1"/>
</dbReference>
<dbReference type="Gene3D" id="3.90.226.10">
    <property type="entry name" value="2-enoyl-CoA Hydratase, Chain A, domain 1"/>
    <property type="match status" value="1"/>
</dbReference>
<dbReference type="RefSeq" id="WP_132128575.1">
    <property type="nucleotide sequence ID" value="NZ_CP042432.1"/>
</dbReference>
<evidence type="ECO:0000259" key="7">
    <source>
        <dbReference type="Pfam" id="PF01957"/>
    </source>
</evidence>
<feature type="transmembrane region" description="Helical" evidence="5">
    <location>
        <begin position="350"/>
        <end position="372"/>
    </location>
</feature>
<dbReference type="InterPro" id="IPR002810">
    <property type="entry name" value="NfeD-like_C"/>
</dbReference>
<dbReference type="InterPro" id="IPR056738">
    <property type="entry name" value="NfeD1b_N"/>
</dbReference>
<feature type="signal peptide" evidence="6">
    <location>
        <begin position="1"/>
        <end position="21"/>
    </location>
</feature>
<dbReference type="SUPFAM" id="SSF52096">
    <property type="entry name" value="ClpP/crotonase"/>
    <property type="match status" value="1"/>
</dbReference>
<feature type="transmembrane region" description="Helical" evidence="5">
    <location>
        <begin position="240"/>
        <end position="260"/>
    </location>
</feature>
<keyword evidence="11" id="KW-1185">Reference proteome</keyword>
<keyword evidence="6" id="KW-0732">Signal</keyword>
<dbReference type="OrthoDB" id="9806253at2"/>
<evidence type="ECO:0000256" key="3">
    <source>
        <dbReference type="ARBA" id="ARBA00022989"/>
    </source>
</evidence>
<accession>A0A4R3KWQ8</accession>
<evidence type="ECO:0000256" key="2">
    <source>
        <dbReference type="ARBA" id="ARBA00022692"/>
    </source>
</evidence>
<name>A0A4R3KWQ8_9SPHI</name>
<keyword evidence="10" id="KW-0378">Hydrolase</keyword>
<keyword evidence="10" id="KW-0645">Protease</keyword>
<dbReference type="GO" id="GO:0008233">
    <property type="term" value="F:peptidase activity"/>
    <property type="evidence" value="ECO:0007669"/>
    <property type="project" value="UniProtKB-KW"/>
</dbReference>
<dbReference type="EMBL" id="SMAD01000003">
    <property type="protein sequence ID" value="TCS88361.1"/>
    <property type="molecule type" value="Genomic_DNA"/>
</dbReference>
<dbReference type="Proteomes" id="UP000295807">
    <property type="component" value="Unassembled WGS sequence"/>
</dbReference>
<dbReference type="InterPro" id="IPR056739">
    <property type="entry name" value="NfeD_membrane"/>
</dbReference>
<evidence type="ECO:0000313" key="11">
    <source>
        <dbReference type="Proteomes" id="UP000295807"/>
    </source>
</evidence>
<dbReference type="PROSITE" id="PS51257">
    <property type="entry name" value="PROKAR_LIPOPROTEIN"/>
    <property type="match status" value="1"/>
</dbReference>
<dbReference type="PANTHER" id="PTHR33507">
    <property type="entry name" value="INNER MEMBRANE PROTEIN YBBJ"/>
    <property type="match status" value="1"/>
</dbReference>
<dbReference type="InterPro" id="IPR052165">
    <property type="entry name" value="Membrane_assoc_protease"/>
</dbReference>
<comment type="caution">
    <text evidence="10">The sequence shown here is derived from an EMBL/GenBank/DDBJ whole genome shotgun (WGS) entry which is preliminary data.</text>
</comment>
<sequence>MYRTLLFLLLLAGSSCFSGHARIQSIASPQSPPDSAAQRVPVVYQLDIRENIGPAALRKMQRAFEEAPKVNASYLLVHMNTYGGLLDAADSMRTRLLQSEIPVIVYINNNAASAGALIALACDSIYMHPGATIGAASVVNQSGEIMPEKYQSYMRSMMRATAEVQGRDPRIAEAFVDPAVEIPGIIQAGKVLTFTSEEALKHDYCDGIVSGIEEALHMAGLEEYELVVPEITWMDRLIDFLINPMVSGILLMLIIGGIYFEMQSPGIGFALAVSVGAALLYFMPLYLEGLAANWEILLFLIGLALLVLELFIIPGFGVAGILGILFIVCGLAFSLVLNDYFNFSIGGGNLVNALLLVMASIVITTVLAFVFGKNIFSSRMFKKLSLMDEQRSSDGYVGTEKSHNLAGLSGLAVTDLRPSGKIEINGQRYDAVSEGAFLVKGTEIEVIKHETFSIFVRQKR</sequence>
<proteinExistence type="predicted"/>
<dbReference type="Gene3D" id="2.40.50.140">
    <property type="entry name" value="Nucleic acid-binding proteins"/>
    <property type="match status" value="1"/>
</dbReference>
<keyword evidence="4 5" id="KW-0472">Membrane</keyword>
<dbReference type="GO" id="GO:0006508">
    <property type="term" value="P:proteolysis"/>
    <property type="evidence" value="ECO:0007669"/>
    <property type="project" value="UniProtKB-KW"/>
</dbReference>
<feature type="transmembrane region" description="Helical" evidence="5">
    <location>
        <begin position="319"/>
        <end position="338"/>
    </location>
</feature>
<evidence type="ECO:0000256" key="6">
    <source>
        <dbReference type="SAM" id="SignalP"/>
    </source>
</evidence>
<dbReference type="Pfam" id="PF24961">
    <property type="entry name" value="NfeD_membrane"/>
    <property type="match status" value="1"/>
</dbReference>
<feature type="domain" description="NfeD-like C-terminal" evidence="7">
    <location>
        <begin position="404"/>
        <end position="457"/>
    </location>
</feature>
<dbReference type="Pfam" id="PF01957">
    <property type="entry name" value="NfeD"/>
    <property type="match status" value="1"/>
</dbReference>
<dbReference type="AlphaFoldDB" id="A0A4R3KWQ8"/>
<feature type="transmembrane region" description="Helical" evidence="5">
    <location>
        <begin position="267"/>
        <end position="287"/>
    </location>
</feature>
<evidence type="ECO:0000259" key="9">
    <source>
        <dbReference type="Pfam" id="PF25145"/>
    </source>
</evidence>
<organism evidence="10 11">
    <name type="scientific">Anseongella ginsenosidimutans</name>
    <dbReference type="NCBI Taxonomy" id="496056"/>
    <lineage>
        <taxon>Bacteria</taxon>
        <taxon>Pseudomonadati</taxon>
        <taxon>Bacteroidota</taxon>
        <taxon>Sphingobacteriia</taxon>
        <taxon>Sphingobacteriales</taxon>
        <taxon>Sphingobacteriaceae</taxon>
        <taxon>Anseongella</taxon>
    </lineage>
</organism>
<dbReference type="GO" id="GO:0005886">
    <property type="term" value="C:plasma membrane"/>
    <property type="evidence" value="ECO:0007669"/>
    <property type="project" value="TreeGrafter"/>
</dbReference>
<feature type="domain" description="NfeD1b N-terminal" evidence="9">
    <location>
        <begin position="43"/>
        <end position="225"/>
    </location>
</feature>